<dbReference type="EMBL" id="CP126213">
    <property type="protein sequence ID" value="WIA15322.1"/>
    <property type="molecule type" value="Genomic_DNA"/>
</dbReference>
<dbReference type="Proteomes" id="UP001244341">
    <property type="component" value="Chromosome 6b"/>
</dbReference>
<protein>
    <recommendedName>
        <fullName evidence="3">SMCHD1 ribosomal S5 domain-containing protein</fullName>
    </recommendedName>
</protein>
<dbReference type="Gene3D" id="3.30.565.10">
    <property type="entry name" value="Histidine kinase-like ATPase, C-terminal domain"/>
    <property type="match status" value="1"/>
</dbReference>
<evidence type="ECO:0000313" key="5">
    <source>
        <dbReference type="Proteomes" id="UP001244341"/>
    </source>
</evidence>
<feature type="compositionally biased region" description="Low complexity" evidence="2">
    <location>
        <begin position="2377"/>
        <end position="2387"/>
    </location>
</feature>
<evidence type="ECO:0000313" key="4">
    <source>
        <dbReference type="EMBL" id="WIA15322.1"/>
    </source>
</evidence>
<accession>A0ABY8U1J6</accession>
<feature type="region of interest" description="Disordered" evidence="2">
    <location>
        <begin position="784"/>
        <end position="825"/>
    </location>
</feature>
<feature type="compositionally biased region" description="Low complexity" evidence="2">
    <location>
        <begin position="1049"/>
        <end position="1058"/>
    </location>
</feature>
<organism evidence="4 5">
    <name type="scientific">Tetradesmus obliquus</name>
    <name type="common">Green alga</name>
    <name type="synonym">Acutodesmus obliquus</name>
    <dbReference type="NCBI Taxonomy" id="3088"/>
    <lineage>
        <taxon>Eukaryota</taxon>
        <taxon>Viridiplantae</taxon>
        <taxon>Chlorophyta</taxon>
        <taxon>core chlorophytes</taxon>
        <taxon>Chlorophyceae</taxon>
        <taxon>CS clade</taxon>
        <taxon>Sphaeropleales</taxon>
        <taxon>Scenedesmaceae</taxon>
        <taxon>Tetradesmus</taxon>
    </lineage>
</organism>
<feature type="compositionally biased region" description="Low complexity" evidence="2">
    <location>
        <begin position="1712"/>
        <end position="1727"/>
    </location>
</feature>
<keyword evidence="1" id="KW-0175">Coiled coil</keyword>
<feature type="region of interest" description="Disordered" evidence="2">
    <location>
        <begin position="1197"/>
        <end position="1224"/>
    </location>
</feature>
<feature type="domain" description="SMCHD1 ribosomal S5" evidence="3">
    <location>
        <begin position="380"/>
        <end position="590"/>
    </location>
</feature>
<gene>
    <name evidence="4" type="ORF">OEZ85_001988</name>
</gene>
<feature type="compositionally biased region" description="Low complexity" evidence="2">
    <location>
        <begin position="785"/>
        <end position="805"/>
    </location>
</feature>
<feature type="region of interest" description="Disordered" evidence="2">
    <location>
        <begin position="1712"/>
        <end position="1737"/>
    </location>
</feature>
<feature type="compositionally biased region" description="Basic residues" evidence="2">
    <location>
        <begin position="810"/>
        <end position="821"/>
    </location>
</feature>
<reference evidence="4 5" key="1">
    <citation type="submission" date="2023-05" db="EMBL/GenBank/DDBJ databases">
        <title>A 100% complete, gapless, phased diploid assembly of the Scenedesmus obliquus UTEX 3031 genome.</title>
        <authorList>
            <person name="Biondi T.C."/>
            <person name="Hanschen E.R."/>
            <person name="Kwon T."/>
            <person name="Eng W."/>
            <person name="Kruse C.P.S."/>
            <person name="Koehler S.I."/>
            <person name="Kunde Y."/>
            <person name="Gleasner C.D."/>
            <person name="You Mak K.T."/>
            <person name="Polle J."/>
            <person name="Hovde B.T."/>
            <person name="Starkenburg S.R."/>
        </authorList>
    </citation>
    <scope>NUCLEOTIDE SEQUENCE [LARGE SCALE GENOMIC DNA]</scope>
    <source>
        <strain evidence="4 5">DOE0152z</strain>
    </source>
</reference>
<sequence length="2438" mass="261361">MEGEASVGQAKAITVVFSSDGASQHAVLPLDISSLKGLLEFVRRAFKQQGELVITDGSTDISCDEQVQQLQPGQRLLVRPGQQGADQPMFKERISFNPHPKTLTMAGDYEYFAAQGHHPLAFALAELIDNALRATKGNTERPRSITVSLVTDEKSSKGMVCVRDNGSGMTVQELNNWAVMNLSMEDRGLLNTEEEKCGNRYLSSDISYFGVGSKNAAFYLGKTVKVVSKTSNSSYVHELCIQAAELERRYRDGQAVYEEDMLHRQPGDASSLAAAELPFTQPQALLQEEAAADGGSFTRILIYDLKPDVLGQLCDEDEGATVLRDLAHLYHYYLHGAKGNTFTSSHASVLPNGEQVPDILVERYHGCEQCWRRLLAQVDDDLESRYLAAKRDQLEFVLSVPNHGKVEGVLWYFPYENDQETVPLDPHTMGRMLLTSHREGPTQPAGAGQGVLTQVAPSQLAAWQSQKGAGTQLKRQAELEPEQDAGYAALLAACPTFEAFWQGRLIPGACLDTLPFIRSVRAKRNAAGKDQMPDEVFSRIRGALFFGPGFRVTRNKLTFRDNLALLLEAASPTDRQLEKHFKEWLAGCHRSYDRSVKFEVLCHSAAQAHARKELGKDVTIFERISDGLQTISKGDIIRLSTKPAVLGRVEHFSVPQLVQAEGHFSGGSVTVRALPLEVLGPDNMHTWPLRRLEGLVTPQELQEHTSRELAKLPAGFRFEPLHLAKGGVVALTAGSVLPETSVSVVNGAGNRVVKALIAGQRQQLKVVQTLYYLGPAGTARKRTAAEAAQGDAAPDAEAAAPAAEEAGSKKGGKRGKRRKRGAAAAEAAEDEAAAAAAEKENELPGALCADGKKAAAVAPVEQAEDEPACDGEVVLSFENKSPIQETFQFQRISGGLTRAGCYCLQYSLLPELPGGRTLRFSIDLQVTAGPPVSFNIRGEGRAVALSKSIMLGEALPPLKLLLQDSHGNAVPADAASWAERQVQLQVLQGSVAGGGAVLQELNVVADTEVQQDELWLMNLRVLGPTSPAPGGMQLFKLPAPDAAAEGKATGRTQRGTAAAPPPAATLPIVRSVDVSLAAHIEGLAPQGFPLRLAPGAPHSLRLLAGHPFSQQQASEEEQEELAQQLMTQLAPEQQLVAAQIMSGEQLPAFKVQTLDVWGNATCPNDVLPFEVALQCAATDPDSSTFAVDDRGVATISGLTGQRQDATSEGEGGSAPDPAAADKSQQHKLLLWPQCGQVEQQQLQAALEVAQPQQQTELQLVVLPSTMPAELLMTHHGEELGRRMQEGRDGGEGELVWQLSGVEAGGRVEGLAVRCVDEVGRPAAGGVRGRIQVSWAKGSKKAVLGGDDIRLPSLQAPDAVGQPVPFWVRFVGDPKEWPGVSLDINFEVSVIPGPPASWSVAVVDYRKGAAAAAAAAAGKAGEADGAADLTSIPCGQPFYLEIEALDACHNRCCFGCAEDRPNPTVQAEADDPEAQLQLDPDAWQHKWDNTQAGGDVCLYKLWLAGPPGPVKLVVRDQAGEDGASLLVPDELALELLPGPAAALVADCPAQLECGTRGLLDSLPVKVVDAYGNLAEGCAFEVALSGSALNAEGVAARVSAAGSNRAKLRNGVACFKNVRIQAQAEGLYKLTVGSHSRKIAVQEAMVMVKVCQQNYVCNLEVLPCNLEVLPGSLPAGSAAAGSQLQLLVAVHTEDQQALPWDVLSSSLVLSLAPPNGPPAEAGEAAAGSKAGKGKSSSRKADVIQLTPERVWDGEAEGVEPAVAEAAAAAAQQGCVVCFSTPELTLAGLYTLTAEYVEGRPELLPAMPKQEQTLRSTSLQFEVAAGPVAAAALQAAGADRETLTISNGKDPQQRRLLRKAVVQLLDSHANPAAVADVSVRWRLLCSEAGSRDDDAEALQLCCSEGQLQLSSDARGRAFFGEIAVEQGTGRMPAGAGQALQCSLEAQVLMPRAPSRRSGSASSWVTVWQCQVLFTDDAARIRELQVLQEQKEQLHQRLTTVQDGVRVVQERLQSAEQERHAAGRQAEKQLQLMRERLKQPGLQMPSSSKEAQQLLQQVKAKAAQESERPALEARYGSSRQNMTLSISRLLQAGDPDLVGVFAQLGYVDEPRLSAVLAANYCAAMQVMVVKSYEAINRLRQAAQAASMPIPSMLSYTLIQEYTPEDAYGGNIAMQGMSELAQQLLADACQGTDPPLPMPLPHTRQLSLLGNSRRSAPPDCLPANQWPPGCLGFAVNLIRPRFSNTRKGLMYAQLGRTLVFETLDQAAAYRACVVNSLKTSTADIVTLDGSKLSGRGVVVGSNFRVCPIQEAPFRFGSRPAGELQASTQLSITQCETAAEAVIAALQQKEQAEQDLQVVQEEAQQPQHQQLQQQEAELQQQLEQLQQQIRQQQRSIEGDGRKAAGTSRARQTQQHGDDAAEVVDLAAAEEAPPEGRHRSKRRKH</sequence>
<evidence type="ECO:0000256" key="1">
    <source>
        <dbReference type="SAM" id="Coils"/>
    </source>
</evidence>
<dbReference type="InterPro" id="IPR055109">
    <property type="entry name" value="SMCHD1_S5"/>
</dbReference>
<dbReference type="SUPFAM" id="SSF75553">
    <property type="entry name" value="Smc hinge domain"/>
    <property type="match status" value="1"/>
</dbReference>
<evidence type="ECO:0000256" key="2">
    <source>
        <dbReference type="SAM" id="MobiDB-lite"/>
    </source>
</evidence>
<dbReference type="InterPro" id="IPR038892">
    <property type="entry name" value="SMCHD1"/>
</dbReference>
<dbReference type="Pfam" id="PF13589">
    <property type="entry name" value="HATPase_c_3"/>
    <property type="match status" value="1"/>
</dbReference>
<feature type="coiled-coil region" evidence="1">
    <location>
        <begin position="1980"/>
        <end position="2064"/>
    </location>
</feature>
<name>A0ABY8U1J6_TETOB</name>
<dbReference type="InterPro" id="IPR036890">
    <property type="entry name" value="HATPase_C_sf"/>
</dbReference>
<dbReference type="SUPFAM" id="SSF55874">
    <property type="entry name" value="ATPase domain of HSP90 chaperone/DNA topoisomerase II/histidine kinase"/>
    <property type="match status" value="1"/>
</dbReference>
<dbReference type="PANTHER" id="PTHR22640">
    <property type="entry name" value="STRUCTURAL MAINTENANCE OF CHROMOSOMES FLEXIBLE HINGE DOMAIN-CONTAINING PROTEIN 1"/>
    <property type="match status" value="1"/>
</dbReference>
<feature type="compositionally biased region" description="Polar residues" evidence="2">
    <location>
        <begin position="1197"/>
        <end position="1206"/>
    </location>
</feature>
<dbReference type="Pfam" id="PF22899">
    <property type="entry name" value="SMCHD1_S5"/>
    <property type="match status" value="1"/>
</dbReference>
<feature type="region of interest" description="Disordered" evidence="2">
    <location>
        <begin position="2377"/>
        <end position="2438"/>
    </location>
</feature>
<dbReference type="InterPro" id="IPR036277">
    <property type="entry name" value="SMC_hinge_sf"/>
</dbReference>
<proteinExistence type="predicted"/>
<dbReference type="Gene3D" id="3.30.70.1620">
    <property type="match status" value="1"/>
</dbReference>
<feature type="region of interest" description="Disordered" evidence="2">
    <location>
        <begin position="1042"/>
        <end position="1062"/>
    </location>
</feature>
<dbReference type="PANTHER" id="PTHR22640:SF2">
    <property type="entry name" value="STRUCTURAL MAINTENANCE OF CHROMOSOMES FLEXIBLE HINGE DOMAIN-CONTAINING PROTEIN 1"/>
    <property type="match status" value="1"/>
</dbReference>
<keyword evidence="5" id="KW-1185">Reference proteome</keyword>
<evidence type="ECO:0000259" key="3">
    <source>
        <dbReference type="Pfam" id="PF22899"/>
    </source>
</evidence>